<protein>
    <submittedName>
        <fullName evidence="3">Diguanylate cyclase with GAF sensor</fullName>
    </submittedName>
</protein>
<feature type="transmembrane region" description="Helical" evidence="1">
    <location>
        <begin position="12"/>
        <end position="30"/>
    </location>
</feature>
<dbReference type="SMART" id="SM00065">
    <property type="entry name" value="GAF"/>
    <property type="match status" value="1"/>
</dbReference>
<feature type="transmembrane region" description="Helical" evidence="1">
    <location>
        <begin position="71"/>
        <end position="94"/>
    </location>
</feature>
<dbReference type="Pfam" id="PF13185">
    <property type="entry name" value="GAF_2"/>
    <property type="match status" value="1"/>
</dbReference>
<reference evidence="3 4" key="1">
    <citation type="submission" date="2018-07" db="EMBL/GenBank/DDBJ databases">
        <title>Genomic Encyclopedia of Type Strains, Phase IV (KMG-IV): sequencing the most valuable type-strain genomes for metagenomic binning, comparative biology and taxonomic classification.</title>
        <authorList>
            <person name="Goeker M."/>
        </authorList>
    </citation>
    <scope>NUCLEOTIDE SEQUENCE [LARGE SCALE GENOMIC DNA]</scope>
    <source>
        <strain evidence="3 4">DSM 25281</strain>
    </source>
</reference>
<dbReference type="InterPro" id="IPR050469">
    <property type="entry name" value="Diguanylate_Cyclase"/>
</dbReference>
<dbReference type="InterPro" id="IPR029016">
    <property type="entry name" value="GAF-like_dom_sf"/>
</dbReference>
<dbReference type="OrthoDB" id="9759607at2"/>
<feature type="transmembrane region" description="Helical" evidence="1">
    <location>
        <begin position="42"/>
        <end position="65"/>
    </location>
</feature>
<dbReference type="AlphaFoldDB" id="A0A370GLM7"/>
<dbReference type="Proteomes" id="UP000255326">
    <property type="component" value="Unassembled WGS sequence"/>
</dbReference>
<keyword evidence="4" id="KW-1185">Reference proteome</keyword>
<gene>
    <name evidence="3" type="ORF">DFR59_103232</name>
</gene>
<evidence type="ECO:0000313" key="4">
    <source>
        <dbReference type="Proteomes" id="UP000255326"/>
    </source>
</evidence>
<dbReference type="PANTHER" id="PTHR45138">
    <property type="entry name" value="REGULATORY COMPONENTS OF SENSORY TRANSDUCTION SYSTEM"/>
    <property type="match status" value="1"/>
</dbReference>
<dbReference type="FunFam" id="3.30.70.270:FF:000001">
    <property type="entry name" value="Diguanylate cyclase domain protein"/>
    <property type="match status" value="1"/>
</dbReference>
<dbReference type="NCBIfam" id="TIGR00254">
    <property type="entry name" value="GGDEF"/>
    <property type="match status" value="1"/>
</dbReference>
<dbReference type="GO" id="GO:0043709">
    <property type="term" value="P:cell adhesion involved in single-species biofilm formation"/>
    <property type="evidence" value="ECO:0007669"/>
    <property type="project" value="TreeGrafter"/>
</dbReference>
<comment type="caution">
    <text evidence="3">The sequence shown here is derived from an EMBL/GenBank/DDBJ whole genome shotgun (WGS) entry which is preliminary data.</text>
</comment>
<feature type="domain" description="GGDEF" evidence="2">
    <location>
        <begin position="425"/>
        <end position="567"/>
    </location>
</feature>
<dbReference type="RefSeq" id="WP_114745047.1">
    <property type="nucleotide sequence ID" value="NZ_QQAY01000003.1"/>
</dbReference>
<dbReference type="Pfam" id="PF00990">
    <property type="entry name" value="GGDEF"/>
    <property type="match status" value="1"/>
</dbReference>
<dbReference type="InterPro" id="IPR000160">
    <property type="entry name" value="GGDEF_dom"/>
</dbReference>
<name>A0A370GLM7_9BACI</name>
<dbReference type="SMART" id="SM00267">
    <property type="entry name" value="GGDEF"/>
    <property type="match status" value="1"/>
</dbReference>
<organism evidence="3 4">
    <name type="scientific">Falsibacillus pallidus</name>
    <dbReference type="NCBI Taxonomy" id="493781"/>
    <lineage>
        <taxon>Bacteria</taxon>
        <taxon>Bacillati</taxon>
        <taxon>Bacillota</taxon>
        <taxon>Bacilli</taxon>
        <taxon>Bacillales</taxon>
        <taxon>Bacillaceae</taxon>
        <taxon>Falsibacillus</taxon>
    </lineage>
</organism>
<dbReference type="Gene3D" id="3.30.450.40">
    <property type="match status" value="1"/>
</dbReference>
<feature type="transmembrane region" description="Helical" evidence="1">
    <location>
        <begin position="172"/>
        <end position="196"/>
    </location>
</feature>
<dbReference type="GO" id="GO:1902201">
    <property type="term" value="P:negative regulation of bacterial-type flagellum-dependent cell motility"/>
    <property type="evidence" value="ECO:0007669"/>
    <property type="project" value="TreeGrafter"/>
</dbReference>
<dbReference type="InterPro" id="IPR043128">
    <property type="entry name" value="Rev_trsase/Diguanyl_cyclase"/>
</dbReference>
<dbReference type="Gene3D" id="3.30.70.270">
    <property type="match status" value="1"/>
</dbReference>
<keyword evidence="1" id="KW-0812">Transmembrane</keyword>
<evidence type="ECO:0000313" key="3">
    <source>
        <dbReference type="EMBL" id="RDI44166.1"/>
    </source>
</evidence>
<dbReference type="SUPFAM" id="SSF55073">
    <property type="entry name" value="Nucleotide cyclase"/>
    <property type="match status" value="1"/>
</dbReference>
<dbReference type="CDD" id="cd01949">
    <property type="entry name" value="GGDEF"/>
    <property type="match status" value="1"/>
</dbReference>
<dbReference type="InterPro" id="IPR003018">
    <property type="entry name" value="GAF"/>
</dbReference>
<sequence length="568" mass="64438">MGIKRSVSMFFWISWAAIVPAGLYLTYLYYPPAEIKPLDMALFLLLAAIITFFPITINGITIFMIQWVTLAALLSFNLFFSILILQLAIVLLMFRVRIGKTDLYRIPLNSLMFFLASTISGMIFFAFGGQVGDTDLHHVILPAAIHEIAYFILNHLLLYVSRNMIGLKYKFFGADLTWETLAIMMVYPFSIALFFLYSELGVVAIFLLGVPFVSVSIVLRKYNSTEKINDYIQKAVEIGHELTQRLKVDEVLDLFIQKISQNLPVDYAYILSVEGDELDLLRRVEMGERKDNDLIPLKKNQGISGVVWAEGKSVLFNDKSEWSGIANGYMPPNVESVLSVPIMRNQETVGVLLLASTRKKAYEKYQLMIVDMLCSYFAVAIENGRHYEETKRNSERCALTNLYNYRYFENLLTREYGELNKGNLKEISLIMLDIDHFKVVNDTYGHQSGNEILVEMADRLSKLIGDYGTLARYGGEEFVILLSNVNKEEASALAETVRLTIANRPFTLHSDLSDERKRLMVRITASIGVATAPQDADDALSLIRHADRALYIGAKRAGRNRVAEYLKT</sequence>
<evidence type="ECO:0000259" key="2">
    <source>
        <dbReference type="PROSITE" id="PS50887"/>
    </source>
</evidence>
<dbReference type="EMBL" id="QQAY01000003">
    <property type="protein sequence ID" value="RDI44166.1"/>
    <property type="molecule type" value="Genomic_DNA"/>
</dbReference>
<proteinExistence type="predicted"/>
<evidence type="ECO:0000256" key="1">
    <source>
        <dbReference type="SAM" id="Phobius"/>
    </source>
</evidence>
<accession>A0A370GLM7</accession>
<dbReference type="GO" id="GO:0052621">
    <property type="term" value="F:diguanylate cyclase activity"/>
    <property type="evidence" value="ECO:0007669"/>
    <property type="project" value="TreeGrafter"/>
</dbReference>
<dbReference type="InterPro" id="IPR029787">
    <property type="entry name" value="Nucleotide_cyclase"/>
</dbReference>
<dbReference type="GO" id="GO:0005886">
    <property type="term" value="C:plasma membrane"/>
    <property type="evidence" value="ECO:0007669"/>
    <property type="project" value="TreeGrafter"/>
</dbReference>
<keyword evidence="1" id="KW-1133">Transmembrane helix</keyword>
<feature type="transmembrane region" description="Helical" evidence="1">
    <location>
        <begin position="139"/>
        <end position="160"/>
    </location>
</feature>
<dbReference type="PANTHER" id="PTHR45138:SF9">
    <property type="entry name" value="DIGUANYLATE CYCLASE DGCM-RELATED"/>
    <property type="match status" value="1"/>
</dbReference>
<dbReference type="PROSITE" id="PS50887">
    <property type="entry name" value="GGDEF"/>
    <property type="match status" value="1"/>
</dbReference>
<dbReference type="SUPFAM" id="SSF55781">
    <property type="entry name" value="GAF domain-like"/>
    <property type="match status" value="1"/>
</dbReference>
<feature type="transmembrane region" description="Helical" evidence="1">
    <location>
        <begin position="202"/>
        <end position="219"/>
    </location>
</feature>
<keyword evidence="1" id="KW-0472">Membrane</keyword>
<feature type="transmembrane region" description="Helical" evidence="1">
    <location>
        <begin position="106"/>
        <end position="127"/>
    </location>
</feature>